<keyword evidence="1" id="KW-0862">Zinc</keyword>
<feature type="region of interest" description="Disordered" evidence="2">
    <location>
        <begin position="147"/>
        <end position="170"/>
    </location>
</feature>
<dbReference type="EMBL" id="NPBY01000045">
    <property type="protein sequence ID" value="PAD75445.1"/>
    <property type="molecule type" value="Genomic_DNA"/>
</dbReference>
<feature type="region of interest" description="Disordered" evidence="2">
    <location>
        <begin position="183"/>
        <end position="208"/>
    </location>
</feature>
<accession>A0A268EQP4</accession>
<organism evidence="4 5">
    <name type="scientific">Paenibacillus campinasensis</name>
    <dbReference type="NCBI Taxonomy" id="66347"/>
    <lineage>
        <taxon>Bacteria</taxon>
        <taxon>Bacillati</taxon>
        <taxon>Bacillota</taxon>
        <taxon>Bacilli</taxon>
        <taxon>Bacillales</taxon>
        <taxon>Paenibacillaceae</taxon>
        <taxon>Paenibacillus</taxon>
    </lineage>
</organism>
<dbReference type="InterPro" id="IPR007527">
    <property type="entry name" value="Znf_SWIM"/>
</dbReference>
<sequence length="248" mass="25896">MEQQEAPERGQVRLDFTPGLIKGAVQRADDETESALVEVPVDVLTPEAKQALVERLGLRPLTLYRLLAGRPAAEADAGLPSPSLEGDGSAARCSCGRAACSHAAAVLDAARQRLAAEPLQRLALLGLPREALLAGVYDAWGQTAGNAAGGSADEAAARAKEKGAPLPSPGEWLAEAAAEGRLHRPGPQLDEVKVRLSPPPPPEELRPAGDWAGLLPGVRGASKALGLVVRQTAARAEQLRRQLPRNGD</sequence>
<keyword evidence="1" id="KW-0863">Zinc-finger</keyword>
<reference evidence="4 5" key="1">
    <citation type="submission" date="2017-07" db="EMBL/GenBank/DDBJ databases">
        <title>Isolation and whole genome analysis of endospore-forming bacteria from heroin.</title>
        <authorList>
            <person name="Kalinowski J."/>
            <person name="Ahrens B."/>
            <person name="Al-Dilaimi A."/>
            <person name="Winkler A."/>
            <person name="Wibberg D."/>
            <person name="Schleenbecker U."/>
            <person name="Ruckert C."/>
            <person name="Wolfel R."/>
            <person name="Grass G."/>
        </authorList>
    </citation>
    <scope>NUCLEOTIDE SEQUENCE [LARGE SCALE GENOMIC DNA]</scope>
    <source>
        <strain evidence="4 5">7537-G1</strain>
    </source>
</reference>
<dbReference type="AlphaFoldDB" id="A0A268EQP4"/>
<dbReference type="PROSITE" id="PS50966">
    <property type="entry name" value="ZF_SWIM"/>
    <property type="match status" value="1"/>
</dbReference>
<gene>
    <name evidence="4" type="ORF">CHH67_14635</name>
</gene>
<comment type="caution">
    <text evidence="4">The sequence shown here is derived from an EMBL/GenBank/DDBJ whole genome shotgun (WGS) entry which is preliminary data.</text>
</comment>
<dbReference type="RefSeq" id="WP_095265935.1">
    <property type="nucleotide sequence ID" value="NZ_NPBY01000045.1"/>
</dbReference>
<name>A0A268EQP4_9BACL</name>
<evidence type="ECO:0000313" key="5">
    <source>
        <dbReference type="Proteomes" id="UP000215596"/>
    </source>
</evidence>
<proteinExistence type="predicted"/>
<evidence type="ECO:0000256" key="1">
    <source>
        <dbReference type="PROSITE-ProRule" id="PRU00325"/>
    </source>
</evidence>
<feature type="domain" description="SWIM-type" evidence="3">
    <location>
        <begin position="64"/>
        <end position="111"/>
    </location>
</feature>
<dbReference type="Proteomes" id="UP000215596">
    <property type="component" value="Unassembled WGS sequence"/>
</dbReference>
<evidence type="ECO:0000259" key="3">
    <source>
        <dbReference type="PROSITE" id="PS50966"/>
    </source>
</evidence>
<evidence type="ECO:0000256" key="2">
    <source>
        <dbReference type="SAM" id="MobiDB-lite"/>
    </source>
</evidence>
<protein>
    <recommendedName>
        <fullName evidence="3">SWIM-type domain-containing protein</fullName>
    </recommendedName>
</protein>
<evidence type="ECO:0000313" key="4">
    <source>
        <dbReference type="EMBL" id="PAD75445.1"/>
    </source>
</evidence>
<dbReference type="OrthoDB" id="2605079at2"/>
<keyword evidence="1" id="KW-0479">Metal-binding</keyword>
<dbReference type="GO" id="GO:0008270">
    <property type="term" value="F:zinc ion binding"/>
    <property type="evidence" value="ECO:0007669"/>
    <property type="project" value="UniProtKB-KW"/>
</dbReference>